<organism evidence="1">
    <name type="scientific">Geobacter sp. (strain M21)</name>
    <dbReference type="NCBI Taxonomy" id="443144"/>
    <lineage>
        <taxon>Bacteria</taxon>
        <taxon>Pseudomonadati</taxon>
        <taxon>Thermodesulfobacteriota</taxon>
        <taxon>Desulfuromonadia</taxon>
        <taxon>Geobacterales</taxon>
        <taxon>Geobacteraceae</taxon>
        <taxon>Geobacter</taxon>
    </lineage>
</organism>
<gene>
    <name evidence="1" type="ordered locus">GM21_3665</name>
</gene>
<reference evidence="1" key="1">
    <citation type="submission" date="2009-07" db="EMBL/GenBank/DDBJ databases">
        <title>Complete sequence of Geobacter sp. M21.</title>
        <authorList>
            <consortium name="US DOE Joint Genome Institute"/>
            <person name="Lucas S."/>
            <person name="Copeland A."/>
            <person name="Lapidus A."/>
            <person name="Glavina del Rio T."/>
            <person name="Dalin E."/>
            <person name="Tice H."/>
            <person name="Bruce D."/>
            <person name="Goodwin L."/>
            <person name="Pitluck S."/>
            <person name="Saunders E."/>
            <person name="Brettin T."/>
            <person name="Detter J.C."/>
            <person name="Han C."/>
            <person name="Larimer F."/>
            <person name="Land M."/>
            <person name="Hauser L."/>
            <person name="Kyrpides N."/>
            <person name="Ovchinnikova G."/>
            <person name="Lovley D."/>
        </authorList>
    </citation>
    <scope>NUCLEOTIDE SEQUENCE [LARGE SCALE GENOMIC DNA]</scope>
    <source>
        <strain evidence="1">M21</strain>
    </source>
</reference>
<protein>
    <recommendedName>
        <fullName evidence="2">Phage virion morphogenesis protein</fullName>
    </recommendedName>
</protein>
<dbReference type="STRING" id="443144.GM21_3665"/>
<dbReference type="KEGG" id="gem:GM21_3665"/>
<evidence type="ECO:0008006" key="2">
    <source>
        <dbReference type="Google" id="ProtNLM"/>
    </source>
</evidence>
<proteinExistence type="predicted"/>
<dbReference type="EMBL" id="CP001661">
    <property type="protein sequence ID" value="ACT19686.1"/>
    <property type="molecule type" value="Genomic_DNA"/>
</dbReference>
<evidence type="ECO:0000313" key="1">
    <source>
        <dbReference type="EMBL" id="ACT19686.1"/>
    </source>
</evidence>
<dbReference type="AlphaFoldDB" id="C6E6Q8"/>
<name>C6E6Q8_GEOSM</name>
<dbReference type="HOGENOM" id="CLU_1649711_0_0_7"/>
<sequence length="160" mass="17748">MAGSVETTGDWKRLKAVLEQASPKLKRESRRTIGKQLKKIEAKVLAHMDDQDLGWEELSEGYAEKKERAGLSPDTLRATNQMYSNITTAQDDDYSGAVGVMRGVKTGEGEELTDIALIHEQPEDDGKVMPARKLWKPTFDEMELGIAAALKGVAVEVFKR</sequence>
<accession>C6E6Q8</accession>